<reference evidence="2 3" key="1">
    <citation type="submission" date="2016-10" db="EMBL/GenBank/DDBJ databases">
        <authorList>
            <person name="de Groot N.N."/>
        </authorList>
    </citation>
    <scope>NUCLEOTIDE SEQUENCE [LARGE SCALE GENOMIC DNA]</scope>
    <source>
        <strain evidence="2 3">R-24608</strain>
    </source>
</reference>
<evidence type="ECO:0000313" key="2">
    <source>
        <dbReference type="EMBL" id="SFU78935.1"/>
    </source>
</evidence>
<evidence type="ECO:0000313" key="3">
    <source>
        <dbReference type="Proteomes" id="UP000183656"/>
    </source>
</evidence>
<dbReference type="EMBL" id="FPBX01000021">
    <property type="protein sequence ID" value="SFU78935.1"/>
    <property type="molecule type" value="Genomic_DNA"/>
</dbReference>
<feature type="region of interest" description="Disordered" evidence="1">
    <location>
        <begin position="87"/>
        <end position="162"/>
    </location>
</feature>
<name>A0A1I7J154_9BURK</name>
<evidence type="ECO:0008006" key="4">
    <source>
        <dbReference type="Google" id="ProtNLM"/>
    </source>
</evidence>
<keyword evidence="3" id="KW-1185">Reference proteome</keyword>
<gene>
    <name evidence="2" type="ORF">SAMN04489707_102135</name>
</gene>
<proteinExistence type="predicted"/>
<dbReference type="AlphaFoldDB" id="A0A1I7J154"/>
<protein>
    <recommendedName>
        <fullName evidence="4">Lipoprotein</fullName>
    </recommendedName>
</protein>
<feature type="compositionally biased region" description="Pro residues" evidence="1">
    <location>
        <begin position="137"/>
        <end position="149"/>
    </location>
</feature>
<dbReference type="RefSeq" id="WP_054257316.1">
    <property type="nucleotide sequence ID" value="NZ_CYIG01000036.1"/>
</dbReference>
<accession>A0A1I7J154</accession>
<evidence type="ECO:0000256" key="1">
    <source>
        <dbReference type="SAM" id="MobiDB-lite"/>
    </source>
</evidence>
<sequence>MTAIASVPPRLGRRWLGAGLLGSALLLAGCAVGPVVPVYPGDGAIVAQPYTTYGTYGTYAPYGYSYGVQPVYPAVAPPPVSVWIGGGSTWHSRPGYRPPAPPPHWGDRPGRPGPAPGPGWHRPPQGGHGPEHGPGDAGPPPPRPQPQPGYRPTLPGSRGDWR</sequence>
<dbReference type="Proteomes" id="UP000183656">
    <property type="component" value="Unassembled WGS sequence"/>
</dbReference>
<organism evidence="2 3">
    <name type="scientific">Paenacidovorax caeni</name>
    <dbReference type="NCBI Taxonomy" id="343013"/>
    <lineage>
        <taxon>Bacteria</taxon>
        <taxon>Pseudomonadati</taxon>
        <taxon>Pseudomonadota</taxon>
        <taxon>Betaproteobacteria</taxon>
        <taxon>Burkholderiales</taxon>
        <taxon>Comamonadaceae</taxon>
        <taxon>Paenacidovorax</taxon>
    </lineage>
</organism>